<keyword evidence="2" id="KW-0812">Transmembrane</keyword>
<dbReference type="AlphaFoldDB" id="A0A371CS49"/>
<dbReference type="Pfam" id="PF20153">
    <property type="entry name" value="DUF6535"/>
    <property type="match status" value="1"/>
</dbReference>
<feature type="domain" description="DUF6535" evidence="3">
    <location>
        <begin position="68"/>
        <end position="250"/>
    </location>
</feature>
<evidence type="ECO:0000256" key="2">
    <source>
        <dbReference type="SAM" id="Phobius"/>
    </source>
</evidence>
<reference evidence="4 5" key="1">
    <citation type="journal article" date="2018" name="Biotechnol. Biofuels">
        <title>Integrative visual omics of the white-rot fungus Polyporus brumalis exposes the biotechnological potential of its oxidative enzymes for delignifying raw plant biomass.</title>
        <authorList>
            <person name="Miyauchi S."/>
            <person name="Rancon A."/>
            <person name="Drula E."/>
            <person name="Hage H."/>
            <person name="Chaduli D."/>
            <person name="Favel A."/>
            <person name="Grisel S."/>
            <person name="Henrissat B."/>
            <person name="Herpoel-Gimbert I."/>
            <person name="Ruiz-Duenas F.J."/>
            <person name="Chevret D."/>
            <person name="Hainaut M."/>
            <person name="Lin J."/>
            <person name="Wang M."/>
            <person name="Pangilinan J."/>
            <person name="Lipzen A."/>
            <person name="Lesage-Meessen L."/>
            <person name="Navarro D."/>
            <person name="Riley R."/>
            <person name="Grigoriev I.V."/>
            <person name="Zhou S."/>
            <person name="Raouche S."/>
            <person name="Rosso M.N."/>
        </authorList>
    </citation>
    <scope>NUCLEOTIDE SEQUENCE [LARGE SCALE GENOMIC DNA]</scope>
    <source>
        <strain evidence="4 5">BRFM 1820</strain>
    </source>
</reference>
<organism evidence="4 5">
    <name type="scientific">Lentinus brumalis</name>
    <dbReference type="NCBI Taxonomy" id="2498619"/>
    <lineage>
        <taxon>Eukaryota</taxon>
        <taxon>Fungi</taxon>
        <taxon>Dikarya</taxon>
        <taxon>Basidiomycota</taxon>
        <taxon>Agaricomycotina</taxon>
        <taxon>Agaricomycetes</taxon>
        <taxon>Polyporales</taxon>
        <taxon>Polyporaceae</taxon>
        <taxon>Lentinus</taxon>
    </lineage>
</organism>
<feature type="region of interest" description="Disordered" evidence="1">
    <location>
        <begin position="1"/>
        <end position="47"/>
    </location>
</feature>
<evidence type="ECO:0000313" key="5">
    <source>
        <dbReference type="Proteomes" id="UP000256964"/>
    </source>
</evidence>
<keyword evidence="5" id="KW-1185">Reference proteome</keyword>
<evidence type="ECO:0000256" key="1">
    <source>
        <dbReference type="SAM" id="MobiDB-lite"/>
    </source>
</evidence>
<dbReference type="EMBL" id="KZ857470">
    <property type="protein sequence ID" value="RDX43096.1"/>
    <property type="molecule type" value="Genomic_DNA"/>
</dbReference>
<feature type="transmembrane region" description="Helical" evidence="2">
    <location>
        <begin position="220"/>
        <end position="249"/>
    </location>
</feature>
<evidence type="ECO:0000259" key="3">
    <source>
        <dbReference type="Pfam" id="PF20153"/>
    </source>
</evidence>
<feature type="transmembrane region" description="Helical" evidence="2">
    <location>
        <begin position="172"/>
        <end position="190"/>
    </location>
</feature>
<protein>
    <recommendedName>
        <fullName evidence="3">DUF6535 domain-containing protein</fullName>
    </recommendedName>
</protein>
<keyword evidence="2" id="KW-0472">Membrane</keyword>
<proteinExistence type="predicted"/>
<accession>A0A371CS49</accession>
<dbReference type="STRING" id="139420.A0A371CS49"/>
<dbReference type="OrthoDB" id="2748605at2759"/>
<name>A0A371CS49_9APHY</name>
<feature type="transmembrane region" description="Helical" evidence="2">
    <location>
        <begin position="255"/>
        <end position="279"/>
    </location>
</feature>
<keyword evidence="2" id="KW-1133">Transmembrane helix</keyword>
<dbReference type="Proteomes" id="UP000256964">
    <property type="component" value="Unassembled WGS sequence"/>
</dbReference>
<dbReference type="InterPro" id="IPR045338">
    <property type="entry name" value="DUF6535"/>
</dbReference>
<feature type="compositionally biased region" description="Basic and acidic residues" evidence="1">
    <location>
        <begin position="13"/>
        <end position="23"/>
    </location>
</feature>
<evidence type="ECO:0000313" key="4">
    <source>
        <dbReference type="EMBL" id="RDX43096.1"/>
    </source>
</evidence>
<sequence length="705" mass="79012">MDSSATRTGLGDVHQHGLNEDCNVKAGISDGQDEKSEPDISTWSFPPPEVIREDLSKEYTSEQKEKVWTEAADAVKASYDQLLGRWKEDMDTLLVYAGVSSAVLTAFNVESYHLLQPEPSDPTLAVSKQISAQLNGYTLTPPFLNATHHTGPVDLAQALFQAPASAVWLNTLWFSSLVFSIVSALLALFVKQWISEATVGGTSLESARLRQYRLNGLRKWHVGAIVVVPPLLLQLASVLFLSGLLILLWTLHSAVATVVSLLVAFFFTFFLVVTILPAFKGDCSYRSPASFAIYAVLRVARNEVMWVLRGIAKWIVKGSMQWAMWIDVHRARFDRLGHFAYKAYDNMPTWRGRDQNEIYRHHGALNRAIVTSAYSTTADTKFLASMPVIFSDLPPDQVGECFADILGFMEEEWGHWHLPDRLLLEDSITLPLCAVYGIRHMLARSDKGTHNWFIDVHNIFRHFFIGDAQTQQLAELACKSLCHLAVEDRKFRHAYGLAFRTLERMYDMQGARHNYVTLLHAKAMYEVEMAAWDPSGGFRSFRDIAQACYVLLHCLRATVSGQSQLSPAQKNTLFAWGQQQLPRLHEWLRDLEWAGLHKGCLAIPGDAAAVLTFPHIASHHLVRHIIDPLIALSSLPGGHELVSGELVSTVERAWSSARVAYPDSVNEDAAFVWSSGLDQIDARLVELRKIHEVSLHWVSPLAIHD</sequence>
<gene>
    <name evidence="4" type="ORF">OH76DRAFT_1410421</name>
</gene>